<sequence length="246" mass="27007">MSERRIVFQGDHLWLCAGALPEVKAEVSLTLPEGVLVERVAEAEPVPEGVEALGLREAFDRLDPEAWALAGRAYQWLEWEAGHRFCGGCATELEPGEGYSLECPDCGISVFPSNTTAVIVLIGRGEGPDREWALARSPHFKPGVYSAVAGFTEPGESLEQAVHREVAEELGIRVHHLHYFGSQPWPFPNGLMVAFTADHLDGELNANPAELEDARWFSRNDLPLLPSALSIARWMLDAAVAELERS</sequence>
<dbReference type="PANTHER" id="PTHR42904:SF6">
    <property type="entry name" value="NAD-CAPPED RNA HYDROLASE NUDT12"/>
    <property type="match status" value="1"/>
</dbReference>
<dbReference type="InterPro" id="IPR020084">
    <property type="entry name" value="NUDIX_hydrolase_CS"/>
</dbReference>
<evidence type="ECO:0000256" key="1">
    <source>
        <dbReference type="ARBA" id="ARBA00001946"/>
    </source>
</evidence>
<evidence type="ECO:0000256" key="5">
    <source>
        <dbReference type="ARBA" id="ARBA00022723"/>
    </source>
</evidence>
<dbReference type="InterPro" id="IPR050241">
    <property type="entry name" value="NAD-cap_RNA_hydrolase_NudC"/>
</dbReference>
<dbReference type="Gene3D" id="3.90.79.10">
    <property type="entry name" value="Nucleoside Triphosphate Pyrophosphohydrolase"/>
    <property type="match status" value="1"/>
</dbReference>
<dbReference type="NCBIfam" id="NF001299">
    <property type="entry name" value="PRK00241.1"/>
    <property type="match status" value="1"/>
</dbReference>
<dbReference type="EMBL" id="JADKIO010000005">
    <property type="protein sequence ID" value="MBK9796171.1"/>
    <property type="molecule type" value="Genomic_DNA"/>
</dbReference>
<keyword evidence="5" id="KW-0479">Metal-binding</keyword>
<name>A0A9D7XGF3_9BACT</name>
<comment type="catalytic activity">
    <reaction evidence="9">
        <text>a 5'-end NAD(+)-phospho-ribonucleoside in mRNA + H2O = a 5'-end phospho-adenosine-phospho-ribonucleoside in mRNA + beta-nicotinamide D-ribonucleotide + 2 H(+)</text>
        <dbReference type="Rhea" id="RHEA:60876"/>
        <dbReference type="Rhea" id="RHEA-COMP:15698"/>
        <dbReference type="Rhea" id="RHEA-COMP:15719"/>
        <dbReference type="ChEBI" id="CHEBI:14649"/>
        <dbReference type="ChEBI" id="CHEBI:15377"/>
        <dbReference type="ChEBI" id="CHEBI:15378"/>
        <dbReference type="ChEBI" id="CHEBI:144029"/>
        <dbReference type="ChEBI" id="CHEBI:144051"/>
    </reaction>
    <physiologicalReaction direction="left-to-right" evidence="9">
        <dbReference type="Rhea" id="RHEA:60877"/>
    </physiologicalReaction>
</comment>
<dbReference type="GO" id="GO:0005829">
    <property type="term" value="C:cytosol"/>
    <property type="evidence" value="ECO:0007669"/>
    <property type="project" value="TreeGrafter"/>
</dbReference>
<evidence type="ECO:0000256" key="3">
    <source>
        <dbReference type="ARBA" id="ARBA00009595"/>
    </source>
</evidence>
<reference evidence="11" key="1">
    <citation type="submission" date="2020-10" db="EMBL/GenBank/DDBJ databases">
        <title>Connecting structure to function with the recovery of over 1000 high-quality activated sludge metagenome-assembled genomes encoding full-length rRNA genes using long-read sequencing.</title>
        <authorList>
            <person name="Singleton C.M."/>
            <person name="Petriglieri F."/>
            <person name="Kristensen J.M."/>
            <person name="Kirkegaard R.H."/>
            <person name="Michaelsen T.Y."/>
            <person name="Andersen M.H."/>
            <person name="Karst S.M."/>
            <person name="Dueholm M.S."/>
            <person name="Nielsen P.H."/>
            <person name="Albertsen M."/>
        </authorList>
    </citation>
    <scope>NUCLEOTIDE SEQUENCE</scope>
    <source>
        <strain evidence="11">Skiv_18-Q3-R9-52_MAXAC.067</strain>
    </source>
</reference>
<comment type="cofactor">
    <cofactor evidence="2">
        <name>Zn(2+)</name>
        <dbReference type="ChEBI" id="CHEBI:29105"/>
    </cofactor>
</comment>
<dbReference type="EC" id="3.6.1.22" evidence="4"/>
<evidence type="ECO:0000256" key="9">
    <source>
        <dbReference type="ARBA" id="ARBA00023679"/>
    </source>
</evidence>
<keyword evidence="6 11" id="KW-0378">Hydrolase</keyword>
<dbReference type="PANTHER" id="PTHR42904">
    <property type="entry name" value="NUDIX HYDROLASE, NUDC SUBFAMILY"/>
    <property type="match status" value="1"/>
</dbReference>
<dbReference type="InterPro" id="IPR015797">
    <property type="entry name" value="NUDIX_hydrolase-like_dom_sf"/>
</dbReference>
<comment type="cofactor">
    <cofactor evidence="1">
        <name>Mg(2+)</name>
        <dbReference type="ChEBI" id="CHEBI:18420"/>
    </cofactor>
</comment>
<evidence type="ECO:0000313" key="12">
    <source>
        <dbReference type="Proteomes" id="UP000886657"/>
    </source>
</evidence>
<keyword evidence="7" id="KW-0460">Magnesium</keyword>
<evidence type="ECO:0000256" key="7">
    <source>
        <dbReference type="ARBA" id="ARBA00022842"/>
    </source>
</evidence>
<dbReference type="Pfam" id="PF09297">
    <property type="entry name" value="Zn_ribbon_NUD"/>
    <property type="match status" value="1"/>
</dbReference>
<evidence type="ECO:0000256" key="2">
    <source>
        <dbReference type="ARBA" id="ARBA00001947"/>
    </source>
</evidence>
<comment type="caution">
    <text evidence="11">The sequence shown here is derived from an EMBL/GenBank/DDBJ whole genome shotgun (WGS) entry which is preliminary data.</text>
</comment>
<dbReference type="GO" id="GO:0006742">
    <property type="term" value="P:NADP+ catabolic process"/>
    <property type="evidence" value="ECO:0007669"/>
    <property type="project" value="TreeGrafter"/>
</dbReference>
<gene>
    <name evidence="11" type="primary">nudC</name>
    <name evidence="11" type="ORF">IPP58_06705</name>
</gene>
<dbReference type="GO" id="GO:0035529">
    <property type="term" value="F:NADH pyrophosphatase activity"/>
    <property type="evidence" value="ECO:0007669"/>
    <property type="project" value="TreeGrafter"/>
</dbReference>
<dbReference type="CDD" id="cd03429">
    <property type="entry name" value="NUDIX_NADH_pyrophosphatase_Nudt13"/>
    <property type="match status" value="1"/>
</dbReference>
<dbReference type="PROSITE" id="PS51462">
    <property type="entry name" value="NUDIX"/>
    <property type="match status" value="1"/>
</dbReference>
<dbReference type="Proteomes" id="UP000886657">
    <property type="component" value="Unassembled WGS sequence"/>
</dbReference>
<comment type="similarity">
    <text evidence="3">Belongs to the Nudix hydrolase family. NudC subfamily.</text>
</comment>
<dbReference type="SUPFAM" id="SSF55811">
    <property type="entry name" value="Nudix"/>
    <property type="match status" value="2"/>
</dbReference>
<evidence type="ECO:0000256" key="4">
    <source>
        <dbReference type="ARBA" id="ARBA00012381"/>
    </source>
</evidence>
<dbReference type="GO" id="GO:0046872">
    <property type="term" value="F:metal ion binding"/>
    <property type="evidence" value="ECO:0007669"/>
    <property type="project" value="UniProtKB-KW"/>
</dbReference>
<dbReference type="Gene3D" id="3.90.79.20">
    <property type="match status" value="1"/>
</dbReference>
<protein>
    <recommendedName>
        <fullName evidence="4">NAD(+) diphosphatase</fullName>
        <ecNumber evidence="4">3.6.1.22</ecNumber>
    </recommendedName>
</protein>
<organism evidence="11 12">
    <name type="scientific">Candidatus Geothrix skivensis</name>
    <dbReference type="NCBI Taxonomy" id="2954439"/>
    <lineage>
        <taxon>Bacteria</taxon>
        <taxon>Pseudomonadati</taxon>
        <taxon>Acidobacteriota</taxon>
        <taxon>Holophagae</taxon>
        <taxon>Holophagales</taxon>
        <taxon>Holophagaceae</taxon>
        <taxon>Geothrix</taxon>
    </lineage>
</organism>
<evidence type="ECO:0000259" key="10">
    <source>
        <dbReference type="PROSITE" id="PS51462"/>
    </source>
</evidence>
<proteinExistence type="inferred from homology"/>
<dbReference type="PROSITE" id="PS00893">
    <property type="entry name" value="NUDIX_BOX"/>
    <property type="match status" value="1"/>
</dbReference>
<dbReference type="InterPro" id="IPR049734">
    <property type="entry name" value="NudC-like_C"/>
</dbReference>
<evidence type="ECO:0000256" key="8">
    <source>
        <dbReference type="ARBA" id="ARBA00023027"/>
    </source>
</evidence>
<evidence type="ECO:0000313" key="11">
    <source>
        <dbReference type="EMBL" id="MBK9796171.1"/>
    </source>
</evidence>
<dbReference type="GO" id="GO:0019677">
    <property type="term" value="P:NAD+ catabolic process"/>
    <property type="evidence" value="ECO:0007669"/>
    <property type="project" value="TreeGrafter"/>
</dbReference>
<evidence type="ECO:0000256" key="6">
    <source>
        <dbReference type="ARBA" id="ARBA00022801"/>
    </source>
</evidence>
<accession>A0A9D7XGF3</accession>
<dbReference type="InterPro" id="IPR015376">
    <property type="entry name" value="Znr_NADH_PPase"/>
</dbReference>
<feature type="domain" description="Nudix hydrolase" evidence="10">
    <location>
        <begin position="112"/>
        <end position="239"/>
    </location>
</feature>
<dbReference type="Pfam" id="PF00293">
    <property type="entry name" value="NUDIX"/>
    <property type="match status" value="1"/>
</dbReference>
<keyword evidence="8" id="KW-0520">NAD</keyword>
<dbReference type="AlphaFoldDB" id="A0A9D7XGF3"/>
<dbReference type="InterPro" id="IPR000086">
    <property type="entry name" value="NUDIX_hydrolase_dom"/>
</dbReference>